<name>A0AAW2H451_9HYME</name>
<dbReference type="Proteomes" id="UP001430953">
    <property type="component" value="Unassembled WGS sequence"/>
</dbReference>
<evidence type="ECO:0000313" key="3">
    <source>
        <dbReference type="Proteomes" id="UP001430953"/>
    </source>
</evidence>
<organism evidence="2 3">
    <name type="scientific">Cardiocondyla obscurior</name>
    <dbReference type="NCBI Taxonomy" id="286306"/>
    <lineage>
        <taxon>Eukaryota</taxon>
        <taxon>Metazoa</taxon>
        <taxon>Ecdysozoa</taxon>
        <taxon>Arthropoda</taxon>
        <taxon>Hexapoda</taxon>
        <taxon>Insecta</taxon>
        <taxon>Pterygota</taxon>
        <taxon>Neoptera</taxon>
        <taxon>Endopterygota</taxon>
        <taxon>Hymenoptera</taxon>
        <taxon>Apocrita</taxon>
        <taxon>Aculeata</taxon>
        <taxon>Formicoidea</taxon>
        <taxon>Formicidae</taxon>
        <taxon>Myrmicinae</taxon>
        <taxon>Cardiocondyla</taxon>
    </lineage>
</organism>
<sequence length="94" mass="10738">MIPYKLFLRTRGIYTPPEYSKSNINDPIDKRPKDFGSSQFSNLSGLYSTLAPPPSPPWPPPRAQRCRRYRNSFSSAPVVISFRSHPVFRGRLVA</sequence>
<feature type="compositionally biased region" description="Pro residues" evidence="1">
    <location>
        <begin position="51"/>
        <end position="62"/>
    </location>
</feature>
<protein>
    <submittedName>
        <fullName evidence="2">Uncharacterized protein</fullName>
    </submittedName>
</protein>
<feature type="compositionally biased region" description="Polar residues" evidence="1">
    <location>
        <begin position="36"/>
        <end position="47"/>
    </location>
</feature>
<comment type="caution">
    <text evidence="2">The sequence shown here is derived from an EMBL/GenBank/DDBJ whole genome shotgun (WGS) entry which is preliminary data.</text>
</comment>
<feature type="region of interest" description="Disordered" evidence="1">
    <location>
        <begin position="19"/>
        <end position="64"/>
    </location>
</feature>
<accession>A0AAW2H451</accession>
<dbReference type="AlphaFoldDB" id="A0AAW2H451"/>
<evidence type="ECO:0000313" key="2">
    <source>
        <dbReference type="EMBL" id="KAL0134244.1"/>
    </source>
</evidence>
<proteinExistence type="predicted"/>
<reference evidence="2 3" key="1">
    <citation type="submission" date="2023-03" db="EMBL/GenBank/DDBJ databases">
        <title>High recombination rates correlate with genetic variation in Cardiocondyla obscurior ants.</title>
        <authorList>
            <person name="Errbii M."/>
        </authorList>
    </citation>
    <scope>NUCLEOTIDE SEQUENCE [LARGE SCALE GENOMIC DNA]</scope>
    <source>
        <strain evidence="2">Alpha-2009</strain>
        <tissue evidence="2">Whole body</tissue>
    </source>
</reference>
<keyword evidence="3" id="KW-1185">Reference proteome</keyword>
<evidence type="ECO:0000256" key="1">
    <source>
        <dbReference type="SAM" id="MobiDB-lite"/>
    </source>
</evidence>
<dbReference type="EMBL" id="JADYXP020000001">
    <property type="protein sequence ID" value="KAL0134244.1"/>
    <property type="molecule type" value="Genomic_DNA"/>
</dbReference>
<gene>
    <name evidence="2" type="ORF">PUN28_001203</name>
</gene>